<dbReference type="InterPro" id="IPR023614">
    <property type="entry name" value="Porin_dom_sf"/>
</dbReference>
<organism evidence="13 14">
    <name type="scientific">Pelistega europaea</name>
    <dbReference type="NCBI Taxonomy" id="106147"/>
    <lineage>
        <taxon>Bacteria</taxon>
        <taxon>Pseudomonadati</taxon>
        <taxon>Pseudomonadota</taxon>
        <taxon>Betaproteobacteria</taxon>
        <taxon>Burkholderiales</taxon>
        <taxon>Alcaligenaceae</taxon>
        <taxon>Pelistega</taxon>
    </lineage>
</organism>
<gene>
    <name evidence="13" type="ORF">HKX40_09005</name>
</gene>
<evidence type="ECO:0000256" key="6">
    <source>
        <dbReference type="ARBA" id="ARBA00022729"/>
    </source>
</evidence>
<evidence type="ECO:0000256" key="4">
    <source>
        <dbReference type="ARBA" id="ARBA00022452"/>
    </source>
</evidence>
<dbReference type="GO" id="GO:0046930">
    <property type="term" value="C:pore complex"/>
    <property type="evidence" value="ECO:0007669"/>
    <property type="project" value="UniProtKB-KW"/>
</dbReference>
<keyword evidence="8" id="KW-0626">Porin</keyword>
<accession>A0A7Y4P589</accession>
<comment type="caution">
    <text evidence="13">The sequence shown here is derived from an EMBL/GenBank/DDBJ whole genome shotgun (WGS) entry which is preliminary data.</text>
</comment>
<evidence type="ECO:0000256" key="11">
    <source>
        <dbReference type="SAM" id="SignalP"/>
    </source>
</evidence>
<keyword evidence="9" id="KW-0472">Membrane</keyword>
<dbReference type="GO" id="GO:0034220">
    <property type="term" value="P:monoatomic ion transmembrane transport"/>
    <property type="evidence" value="ECO:0007669"/>
    <property type="project" value="InterPro"/>
</dbReference>
<keyword evidence="10" id="KW-0998">Cell outer membrane</keyword>
<dbReference type="PRINTS" id="PR00184">
    <property type="entry name" value="NEISSPPORIN"/>
</dbReference>
<keyword evidence="4" id="KW-1134">Transmembrane beta strand</keyword>
<keyword evidence="7" id="KW-0406">Ion transport</keyword>
<dbReference type="Proteomes" id="UP000541421">
    <property type="component" value="Unassembled WGS sequence"/>
</dbReference>
<evidence type="ECO:0000256" key="5">
    <source>
        <dbReference type="ARBA" id="ARBA00022692"/>
    </source>
</evidence>
<comment type="subunit">
    <text evidence="2">Homotrimer.</text>
</comment>
<dbReference type="PANTHER" id="PTHR34501">
    <property type="entry name" value="PROTEIN YDDL-RELATED"/>
    <property type="match status" value="1"/>
</dbReference>
<dbReference type="EMBL" id="JABGBO010000010">
    <property type="protein sequence ID" value="NOL50266.1"/>
    <property type="molecule type" value="Genomic_DNA"/>
</dbReference>
<feature type="chain" id="PRO_5031334001" evidence="11">
    <location>
        <begin position="21"/>
        <end position="404"/>
    </location>
</feature>
<dbReference type="InterPro" id="IPR050298">
    <property type="entry name" value="Gram-neg_bact_OMP"/>
</dbReference>
<proteinExistence type="predicted"/>
<evidence type="ECO:0000256" key="10">
    <source>
        <dbReference type="ARBA" id="ARBA00023237"/>
    </source>
</evidence>
<evidence type="ECO:0000256" key="1">
    <source>
        <dbReference type="ARBA" id="ARBA00004571"/>
    </source>
</evidence>
<dbReference type="RefSeq" id="WP_171589250.1">
    <property type="nucleotide sequence ID" value="NZ_JABGBO010000010.1"/>
</dbReference>
<comment type="subcellular location">
    <subcellularLocation>
        <location evidence="1">Cell outer membrane</location>
        <topology evidence="1">Multi-pass membrane protein</topology>
    </subcellularLocation>
</comment>
<dbReference type="InterPro" id="IPR033900">
    <property type="entry name" value="Gram_neg_porin_domain"/>
</dbReference>
<dbReference type="CDD" id="cd00342">
    <property type="entry name" value="gram_neg_porins"/>
    <property type="match status" value="1"/>
</dbReference>
<evidence type="ECO:0000256" key="3">
    <source>
        <dbReference type="ARBA" id="ARBA00022448"/>
    </source>
</evidence>
<sequence length="404" mass="43070">MKKTLLVAALAAGFAGVAHAESSVTLYGVVDAGYGYKAEKITNGDVTIKTRTLGAQSGVQNGSRWGLKGSEDLGNGTSAIFQLESGFSVGDGTSKQGGRLFGRTALVGLTGDSWGTFTIGRQANAGDAFVSGFDPFQTGWNQASSNNTFGDVVFRRYDSVIKYVSPDFSGFQFGVGLVHSDKKITKNGNYIYKVDEKTGKTLYDQPLSGGKTTGVTFGFGYNNGPLSFGASADIAKVKTYGLLVPQSKTMTSWALGASYDFDVVKVYAMYGQQHNGQFGEDSGSYFDSVSDMKVIFDNGKEAYLGNVIQGDGLRNQAWLVGLSAPVGEAGKVLFSYQGGVLKNKDVDNLKFKTHAFSLGYRHALSKRTSVYALASYAKGKVKGFTNGSVKYKSTEVVLGLTHKF</sequence>
<keyword evidence="3" id="KW-0813">Transport</keyword>
<evidence type="ECO:0000256" key="8">
    <source>
        <dbReference type="ARBA" id="ARBA00023114"/>
    </source>
</evidence>
<dbReference type="InterPro" id="IPR002299">
    <property type="entry name" value="Porin_Neis"/>
</dbReference>
<name>A0A7Y4P589_9BURK</name>
<keyword evidence="5" id="KW-0812">Transmembrane</keyword>
<evidence type="ECO:0000256" key="7">
    <source>
        <dbReference type="ARBA" id="ARBA00023065"/>
    </source>
</evidence>
<evidence type="ECO:0000259" key="12">
    <source>
        <dbReference type="Pfam" id="PF13609"/>
    </source>
</evidence>
<evidence type="ECO:0000256" key="9">
    <source>
        <dbReference type="ARBA" id="ARBA00023136"/>
    </source>
</evidence>
<dbReference type="Pfam" id="PF13609">
    <property type="entry name" value="Porin_4"/>
    <property type="match status" value="1"/>
</dbReference>
<evidence type="ECO:0000256" key="2">
    <source>
        <dbReference type="ARBA" id="ARBA00011233"/>
    </source>
</evidence>
<dbReference type="AlphaFoldDB" id="A0A7Y4P589"/>
<dbReference type="InterPro" id="IPR001702">
    <property type="entry name" value="Porin_Gram-ve"/>
</dbReference>
<evidence type="ECO:0000313" key="13">
    <source>
        <dbReference type="EMBL" id="NOL50266.1"/>
    </source>
</evidence>
<dbReference type="GO" id="GO:0009279">
    <property type="term" value="C:cell outer membrane"/>
    <property type="evidence" value="ECO:0007669"/>
    <property type="project" value="UniProtKB-SubCell"/>
</dbReference>
<dbReference type="SUPFAM" id="SSF56935">
    <property type="entry name" value="Porins"/>
    <property type="match status" value="1"/>
</dbReference>
<feature type="domain" description="Porin" evidence="12">
    <location>
        <begin position="8"/>
        <end position="379"/>
    </location>
</feature>
<dbReference type="GO" id="GO:0015288">
    <property type="term" value="F:porin activity"/>
    <property type="evidence" value="ECO:0007669"/>
    <property type="project" value="UniProtKB-KW"/>
</dbReference>
<dbReference type="Gene3D" id="2.40.160.10">
    <property type="entry name" value="Porin"/>
    <property type="match status" value="1"/>
</dbReference>
<protein>
    <submittedName>
        <fullName evidence="13">Porin</fullName>
    </submittedName>
</protein>
<dbReference type="PANTHER" id="PTHR34501:SF9">
    <property type="entry name" value="MAJOR OUTER MEMBRANE PROTEIN P.IA"/>
    <property type="match status" value="1"/>
</dbReference>
<dbReference type="PRINTS" id="PR00182">
    <property type="entry name" value="ECOLNEIPORIN"/>
</dbReference>
<reference evidence="13 14" key="1">
    <citation type="submission" date="2020-05" db="EMBL/GenBank/DDBJ databases">
        <authorList>
            <person name="Niu N."/>
        </authorList>
    </citation>
    <scope>NUCLEOTIDE SEQUENCE [LARGE SCALE GENOMIC DNA]</scope>
    <source>
        <strain evidence="13 14">LMG10982</strain>
    </source>
</reference>
<keyword evidence="6 11" id="KW-0732">Signal</keyword>
<keyword evidence="14" id="KW-1185">Reference proteome</keyword>
<evidence type="ECO:0000313" key="14">
    <source>
        <dbReference type="Proteomes" id="UP000541421"/>
    </source>
</evidence>
<feature type="signal peptide" evidence="11">
    <location>
        <begin position="1"/>
        <end position="20"/>
    </location>
</feature>